<comment type="caution">
    <text evidence="1">The sequence shown here is derived from an EMBL/GenBank/DDBJ whole genome shotgun (WGS) entry which is preliminary data.</text>
</comment>
<dbReference type="RefSeq" id="WP_068681843.1">
    <property type="nucleotide sequence ID" value="NZ_LYPA01000046.1"/>
</dbReference>
<reference evidence="1 2" key="1">
    <citation type="submission" date="2016-05" db="EMBL/GenBank/DDBJ databases">
        <title>Paenibacillus oryzae. sp. nov., isolated from the rice root.</title>
        <authorList>
            <person name="Zhang J."/>
            <person name="Zhang X."/>
        </authorList>
    </citation>
    <scope>NUCLEOTIDE SEQUENCE [LARGE SCALE GENOMIC DNA]</scope>
    <source>
        <strain evidence="1 2">1DrF-4</strain>
    </source>
</reference>
<dbReference type="Proteomes" id="UP000092024">
    <property type="component" value="Unassembled WGS sequence"/>
</dbReference>
<proteinExistence type="predicted"/>
<dbReference type="AlphaFoldDB" id="A0A1A5YLS0"/>
<gene>
    <name evidence="1" type="ORF">A7K91_03685</name>
</gene>
<organism evidence="1 2">
    <name type="scientific">Paenibacillus oryzae</name>
    <dbReference type="NCBI Taxonomy" id="1844972"/>
    <lineage>
        <taxon>Bacteria</taxon>
        <taxon>Bacillati</taxon>
        <taxon>Bacillota</taxon>
        <taxon>Bacilli</taxon>
        <taxon>Bacillales</taxon>
        <taxon>Paenibacillaceae</taxon>
        <taxon>Paenibacillus</taxon>
    </lineage>
</organism>
<keyword evidence="2" id="KW-1185">Reference proteome</keyword>
<protein>
    <submittedName>
        <fullName evidence="1">Transcriptional regulator</fullName>
    </submittedName>
</protein>
<sequence>MKSFDDVFNDWLDKQIAEERNKRRQELLEKGLGHGTKEFLKTIWYPAVGNLDHLYPEWEMRDFSNKYRYLDLAYMPGNAKACIEIHGYRSHARDIEAWRFKDLCMKQAYLTLDGWMFLPIAYLSIVDEPEVCKQLVLSFIGKFISIPASPSLGWAENEVLRFARGILRPFNCEEAAMYLQLSDRQARRILNKLVSDQLLMAVNADKKRYREFQLTH</sequence>
<dbReference type="EMBL" id="LYPA01000046">
    <property type="protein sequence ID" value="OBR66554.1"/>
    <property type="molecule type" value="Genomic_DNA"/>
</dbReference>
<dbReference type="STRING" id="1844972.A7K91_03685"/>
<accession>A0A1A5YLS0</accession>
<evidence type="ECO:0000313" key="2">
    <source>
        <dbReference type="Proteomes" id="UP000092024"/>
    </source>
</evidence>
<evidence type="ECO:0000313" key="1">
    <source>
        <dbReference type="EMBL" id="OBR66554.1"/>
    </source>
</evidence>
<dbReference type="OrthoDB" id="2677830at2"/>
<name>A0A1A5YLS0_9BACL</name>